<dbReference type="Gene3D" id="1.25.40.390">
    <property type="match status" value="1"/>
</dbReference>
<proteinExistence type="predicted"/>
<reference evidence="1 2" key="1">
    <citation type="submission" date="2022-09" db="EMBL/GenBank/DDBJ databases">
        <title>Genome sequencing of Flavivirga sp. MEBiC05379.</title>
        <authorList>
            <person name="Oh H.-M."/>
            <person name="Kwon K.K."/>
            <person name="Park M.J."/>
            <person name="Yang S.-H."/>
        </authorList>
    </citation>
    <scope>NUCLEOTIDE SEQUENCE [LARGE SCALE GENOMIC DNA]</scope>
    <source>
        <strain evidence="1 2">MEBiC05379</strain>
    </source>
</reference>
<dbReference type="RefSeq" id="WP_303304760.1">
    <property type="nucleotide sequence ID" value="NZ_JAODOP010000004.1"/>
</dbReference>
<organism evidence="1 2">
    <name type="scientific">Flavivirga spongiicola</name>
    <dbReference type="NCBI Taxonomy" id="421621"/>
    <lineage>
        <taxon>Bacteria</taxon>
        <taxon>Pseudomonadati</taxon>
        <taxon>Bacteroidota</taxon>
        <taxon>Flavobacteriia</taxon>
        <taxon>Flavobacteriales</taxon>
        <taxon>Flavobacteriaceae</taxon>
        <taxon>Flavivirga</taxon>
    </lineage>
</organism>
<dbReference type="InterPro" id="IPR041662">
    <property type="entry name" value="SusD-like_2"/>
</dbReference>
<dbReference type="PROSITE" id="PS51257">
    <property type="entry name" value="PROKAR_LIPOPROTEIN"/>
    <property type="match status" value="1"/>
</dbReference>
<dbReference type="EMBL" id="JAODOP010000004">
    <property type="protein sequence ID" value="MEF3832379.1"/>
    <property type="molecule type" value="Genomic_DNA"/>
</dbReference>
<keyword evidence="2" id="KW-1185">Reference proteome</keyword>
<comment type="caution">
    <text evidence="1">The sequence shown here is derived from an EMBL/GenBank/DDBJ whole genome shotgun (WGS) entry which is preliminary data.</text>
</comment>
<accession>A0ABU7XPI0</accession>
<dbReference type="InterPro" id="IPR011990">
    <property type="entry name" value="TPR-like_helical_dom_sf"/>
</dbReference>
<dbReference type="Pfam" id="PF12771">
    <property type="entry name" value="SusD-like_2"/>
    <property type="match status" value="1"/>
</dbReference>
<dbReference type="Proteomes" id="UP001337305">
    <property type="component" value="Unassembled WGS sequence"/>
</dbReference>
<sequence>MKTFIINMSKIGILLCFIFLSSCDKGFDEINIDPDETTAETAPASNIFLRVIEDIADETYDEDLAVIADLVGFVFGDGIALYEKGSAGKWGSFYGELKNVNQILTLTAPDGREANSINHGVARILRVIYYQRLVDLFGAIPYTEGAQGLQFPKPKYDSEETIYKDLVKELDAAIAEINTGTGLVFNAEVDLVYGGNAANWALFANSLKLRIGMRMRFVDQAAASTIITNALSGSLINSNEASWAFKYPGTEANNSSDLFSINKPTSRFVSELLLKELRDTNDPRKFVYADPTGNSNDLYQGQVNGLNINFGDATQSIRGSYIWQNRAFPSYLMTHAEVNFLKAEAALANIGGGDANTAFRAGIRASMEQWDVAEADIVTFLATPTATLTGTDEEKLEQIAIQKWIALYTNGHEAYAEMRRTGYPAIAQRVATTDIDRFDADGNLTTVSVGYRLGITEGVFPRRVEYPNNEKELNPDNFNAAVSAYGDGLLDRVWWDVR</sequence>
<gene>
    <name evidence="1" type="ORF">N1F79_04505</name>
</gene>
<protein>
    <submittedName>
        <fullName evidence="1">SusD/RagB family nutrient-binding outer membrane lipoprotein</fullName>
    </submittedName>
</protein>
<name>A0ABU7XPI0_9FLAO</name>
<evidence type="ECO:0000313" key="2">
    <source>
        <dbReference type="Proteomes" id="UP001337305"/>
    </source>
</evidence>
<dbReference type="SUPFAM" id="SSF48452">
    <property type="entry name" value="TPR-like"/>
    <property type="match status" value="1"/>
</dbReference>
<evidence type="ECO:0000313" key="1">
    <source>
        <dbReference type="EMBL" id="MEF3832379.1"/>
    </source>
</evidence>
<keyword evidence="1" id="KW-0449">Lipoprotein</keyword>